<name>A0A1X6X3I5_9MICO</name>
<evidence type="ECO:0000313" key="2">
    <source>
        <dbReference type="EMBL" id="SLM93380.1"/>
    </source>
</evidence>
<evidence type="ECO:0000313" key="3">
    <source>
        <dbReference type="Proteomes" id="UP000195981"/>
    </source>
</evidence>
<accession>A0A1X6X3I5</accession>
<dbReference type="RefSeq" id="WP_143276357.1">
    <property type="nucleotide sequence ID" value="NZ_FWFG01000084.1"/>
</dbReference>
<dbReference type="AlphaFoldDB" id="A0A1X6X3I5"/>
<organism evidence="2 3">
    <name type="scientific">Brachybacterium nesterenkovii</name>
    <dbReference type="NCBI Taxonomy" id="47847"/>
    <lineage>
        <taxon>Bacteria</taxon>
        <taxon>Bacillati</taxon>
        <taxon>Actinomycetota</taxon>
        <taxon>Actinomycetes</taxon>
        <taxon>Micrococcales</taxon>
        <taxon>Dermabacteraceae</taxon>
        <taxon>Brachybacterium</taxon>
    </lineage>
</organism>
<feature type="region of interest" description="Disordered" evidence="1">
    <location>
        <begin position="152"/>
        <end position="193"/>
    </location>
</feature>
<evidence type="ECO:0008006" key="4">
    <source>
        <dbReference type="Google" id="ProtNLM"/>
    </source>
</evidence>
<sequence length="215" mass="22955">MSLIRSIARPLLAAPFILEGIRTVKTPEREIDVAPAAFAKVDEKLAASSAPGMIDSRTIVRAAGAVAAGAGVMYATNRAPRAAAVLLLATTSIGLANRRKIWELRGEERMNEIQAILTDAGLLGGVLLAIVDTDGSPSVGYRVNKLVERGQKSAAKKQRELERSAKKLQSKVTRSDVRKGAESTQDRASDIASELQETASAALERFTKAYQAQVD</sequence>
<protein>
    <recommendedName>
        <fullName evidence="4">DoxX family protein</fullName>
    </recommendedName>
</protein>
<evidence type="ECO:0000256" key="1">
    <source>
        <dbReference type="SAM" id="MobiDB-lite"/>
    </source>
</evidence>
<dbReference type="EMBL" id="FWFG01000084">
    <property type="protein sequence ID" value="SLM93380.1"/>
    <property type="molecule type" value="Genomic_DNA"/>
</dbReference>
<proteinExistence type="predicted"/>
<dbReference type="Proteomes" id="UP000195981">
    <property type="component" value="Unassembled WGS sequence"/>
</dbReference>
<keyword evidence="3" id="KW-1185">Reference proteome</keyword>
<reference evidence="2 3" key="1">
    <citation type="submission" date="2017-02" db="EMBL/GenBank/DDBJ databases">
        <authorList>
            <person name="Peterson S.W."/>
        </authorList>
    </citation>
    <scope>NUCLEOTIDE SEQUENCE [LARGE SCALE GENOMIC DNA]</scope>
    <source>
        <strain evidence="2 3">CIP104813</strain>
    </source>
</reference>
<gene>
    <name evidence="2" type="ORF">FM110_09765</name>
</gene>
<feature type="compositionally biased region" description="Basic and acidic residues" evidence="1">
    <location>
        <begin position="152"/>
        <end position="165"/>
    </location>
</feature>
<feature type="compositionally biased region" description="Basic and acidic residues" evidence="1">
    <location>
        <begin position="173"/>
        <end position="189"/>
    </location>
</feature>
<dbReference type="OrthoDB" id="329282at2"/>